<keyword evidence="3" id="KW-1185">Reference proteome</keyword>
<protein>
    <submittedName>
        <fullName evidence="2">Uncharacterized protein</fullName>
    </submittedName>
</protein>
<feature type="region of interest" description="Disordered" evidence="1">
    <location>
        <begin position="52"/>
        <end position="78"/>
    </location>
</feature>
<reference evidence="2 3" key="1">
    <citation type="submission" date="2021-04" db="EMBL/GenBank/DDBJ databases">
        <title>Draft genome sequence of Paenibacillus cisolokensis, LC2-13A.</title>
        <authorList>
            <person name="Uke A."/>
            <person name="Chhe C."/>
            <person name="Baramee S."/>
            <person name="Kosugi A."/>
        </authorList>
    </citation>
    <scope>NUCLEOTIDE SEQUENCE [LARGE SCALE GENOMIC DNA]</scope>
    <source>
        <strain evidence="2 3">LC2-13A</strain>
    </source>
</reference>
<dbReference type="Proteomes" id="UP000680304">
    <property type="component" value="Unassembled WGS sequence"/>
</dbReference>
<comment type="caution">
    <text evidence="2">The sequence shown here is derived from an EMBL/GenBank/DDBJ whole genome shotgun (WGS) entry which is preliminary data.</text>
</comment>
<sequence length="78" mass="8857">MAKYKASPNYAIQFGNKTIKFGWLGDYETEDAAEIKALDALVPHWIKRVDEPKPEVNVIPDEEEKPEKPQKGRKSSGK</sequence>
<evidence type="ECO:0000313" key="2">
    <source>
        <dbReference type="EMBL" id="GIQ63712.1"/>
    </source>
</evidence>
<dbReference type="EMBL" id="BOVJ01000068">
    <property type="protein sequence ID" value="GIQ63712.1"/>
    <property type="molecule type" value="Genomic_DNA"/>
</dbReference>
<evidence type="ECO:0000256" key="1">
    <source>
        <dbReference type="SAM" id="MobiDB-lite"/>
    </source>
</evidence>
<name>A0ABQ4N6C2_9BACL</name>
<proteinExistence type="predicted"/>
<evidence type="ECO:0000313" key="3">
    <source>
        <dbReference type="Proteomes" id="UP000680304"/>
    </source>
</evidence>
<dbReference type="RefSeq" id="WP_213528789.1">
    <property type="nucleotide sequence ID" value="NZ_BOVJ01000068.1"/>
</dbReference>
<organism evidence="2 3">
    <name type="scientific">Paenibacillus cisolokensis</name>
    <dbReference type="NCBI Taxonomy" id="1658519"/>
    <lineage>
        <taxon>Bacteria</taxon>
        <taxon>Bacillati</taxon>
        <taxon>Bacillota</taxon>
        <taxon>Bacilli</taxon>
        <taxon>Bacillales</taxon>
        <taxon>Paenibacillaceae</taxon>
        <taxon>Paenibacillus</taxon>
    </lineage>
</organism>
<gene>
    <name evidence="2" type="ORF">PACILC2_22800</name>
</gene>
<accession>A0ABQ4N6C2</accession>